<evidence type="ECO:0000313" key="11">
    <source>
        <dbReference type="Proteomes" id="UP001072034"/>
    </source>
</evidence>
<organism evidence="10 11">
    <name type="scientific">Actinomyces israelii</name>
    <dbReference type="NCBI Taxonomy" id="1659"/>
    <lineage>
        <taxon>Bacteria</taxon>
        <taxon>Bacillati</taxon>
        <taxon>Actinomycetota</taxon>
        <taxon>Actinomycetes</taxon>
        <taxon>Actinomycetales</taxon>
        <taxon>Actinomycetaceae</taxon>
        <taxon>Actinomyces</taxon>
    </lineage>
</organism>
<dbReference type="InterPro" id="IPR018484">
    <property type="entry name" value="FGGY_N"/>
</dbReference>
<reference evidence="10" key="1">
    <citation type="submission" date="2022-10" db="EMBL/GenBank/DDBJ databases">
        <title>Genome sequence of Actinomyces israelii ATCC 10048.</title>
        <authorList>
            <person name="Watt R.M."/>
            <person name="Tong W.M."/>
        </authorList>
    </citation>
    <scope>NUCLEOTIDE SEQUENCE</scope>
    <source>
        <strain evidence="10">ATCC 10048</strain>
    </source>
</reference>
<evidence type="ECO:0000313" key="10">
    <source>
        <dbReference type="EMBL" id="MCZ0856727.1"/>
    </source>
</evidence>
<dbReference type="InterPro" id="IPR000577">
    <property type="entry name" value="Carb_kinase_FGGY"/>
</dbReference>
<proteinExistence type="inferred from homology"/>
<dbReference type="CDD" id="cd07769">
    <property type="entry name" value="ASKHA_NBD_FGGY_GK"/>
    <property type="match status" value="1"/>
</dbReference>
<dbReference type="RefSeq" id="WP_268916443.1">
    <property type="nucleotide sequence ID" value="NZ_JAPTMY010000002.1"/>
</dbReference>
<protein>
    <recommendedName>
        <fullName evidence="6">ATP:glycerol 3-phosphotransferase</fullName>
    </recommendedName>
</protein>
<dbReference type="InterPro" id="IPR018485">
    <property type="entry name" value="FGGY_C"/>
</dbReference>
<dbReference type="Gene3D" id="3.30.420.40">
    <property type="match status" value="2"/>
</dbReference>
<evidence type="ECO:0000256" key="4">
    <source>
        <dbReference type="ARBA" id="ARBA00022777"/>
    </source>
</evidence>
<evidence type="ECO:0000256" key="5">
    <source>
        <dbReference type="ARBA" id="ARBA00022840"/>
    </source>
</evidence>
<dbReference type="Pfam" id="PF02782">
    <property type="entry name" value="FGGY_C"/>
    <property type="match status" value="1"/>
</dbReference>
<dbReference type="PIRSF" id="PIRSF000538">
    <property type="entry name" value="GlpK"/>
    <property type="match status" value="1"/>
</dbReference>
<dbReference type="PROSITE" id="PS00445">
    <property type="entry name" value="FGGY_KINASES_2"/>
    <property type="match status" value="1"/>
</dbReference>
<evidence type="ECO:0000259" key="8">
    <source>
        <dbReference type="Pfam" id="PF00370"/>
    </source>
</evidence>
<evidence type="ECO:0000259" key="9">
    <source>
        <dbReference type="Pfam" id="PF02782"/>
    </source>
</evidence>
<evidence type="ECO:0000256" key="1">
    <source>
        <dbReference type="ARBA" id="ARBA00009156"/>
    </source>
</evidence>
<sequence length="485" mass="50278">MTTPYVLALDEGTTNAKALAVADDGTVLAAGSAPVPVSYPQPGWVEQDAEAIWRAQSAAIAACLDGVGGAPEGITISNQRESVVCWDARSGRALGPVLGWQDSRTAEFCDWLRSPERELSVAATTGLSLDPMFSAPKMRYLLDRVGAAMPDDARHARIGTIDAWLVARLSGQDSYVIEAGNASRTLLMDLATLQWSEQMCALFGVPAARLPRIVASNADFGATAGLDALPDGVPIVGVLGDSHAALFGHGCRTASEGKATYGTGSSVMVPSGADRSVRPGVSTTLAWLTEEPMYGHEGNIVASGAAMDWTARLLGVAPGRALDELAAAVPDSAGISLVPAFTGLGAPWWDRRAVGLVAGLTAATERGHLARAALESVAHQIADVVEALGAGDLTVLHADGGATASRLLMQTQADLLGRDVVVSANAEVSALGAALMGFTRLGWDLPAPEGGAGRRYRPALDEPARAAARSRWGRALARSRLVPPR</sequence>
<feature type="domain" description="Carbohydrate kinase FGGY C-terminal" evidence="9">
    <location>
        <begin position="258"/>
        <end position="438"/>
    </location>
</feature>
<dbReference type="GO" id="GO:0016301">
    <property type="term" value="F:kinase activity"/>
    <property type="evidence" value="ECO:0007669"/>
    <property type="project" value="UniProtKB-KW"/>
</dbReference>
<keyword evidence="2 7" id="KW-0808">Transferase</keyword>
<evidence type="ECO:0000256" key="7">
    <source>
        <dbReference type="RuleBase" id="RU003733"/>
    </source>
</evidence>
<evidence type="ECO:0000256" key="6">
    <source>
        <dbReference type="ARBA" id="ARBA00043149"/>
    </source>
</evidence>
<accession>A0ABT4I4S3</accession>
<comment type="similarity">
    <text evidence="1 7">Belongs to the FGGY kinase family.</text>
</comment>
<dbReference type="EMBL" id="JAPTMY010000002">
    <property type="protein sequence ID" value="MCZ0856727.1"/>
    <property type="molecule type" value="Genomic_DNA"/>
</dbReference>
<gene>
    <name evidence="10" type="ORF">OHJ16_01505</name>
</gene>
<evidence type="ECO:0000256" key="3">
    <source>
        <dbReference type="ARBA" id="ARBA00022741"/>
    </source>
</evidence>
<keyword evidence="3" id="KW-0547">Nucleotide-binding</keyword>
<keyword evidence="11" id="KW-1185">Reference proteome</keyword>
<keyword evidence="4 7" id="KW-0418">Kinase</keyword>
<name>A0ABT4I4S3_9ACTO</name>
<keyword evidence="5" id="KW-0067">ATP-binding</keyword>
<dbReference type="PANTHER" id="PTHR10196:SF69">
    <property type="entry name" value="GLYCEROL KINASE"/>
    <property type="match status" value="1"/>
</dbReference>
<comment type="caution">
    <text evidence="10">The sequence shown here is derived from an EMBL/GenBank/DDBJ whole genome shotgun (WGS) entry which is preliminary data.</text>
</comment>
<dbReference type="Pfam" id="PF00370">
    <property type="entry name" value="FGGY_N"/>
    <property type="match status" value="1"/>
</dbReference>
<evidence type="ECO:0000256" key="2">
    <source>
        <dbReference type="ARBA" id="ARBA00022679"/>
    </source>
</evidence>
<dbReference type="PANTHER" id="PTHR10196">
    <property type="entry name" value="SUGAR KINASE"/>
    <property type="match status" value="1"/>
</dbReference>
<dbReference type="SUPFAM" id="SSF53067">
    <property type="entry name" value="Actin-like ATPase domain"/>
    <property type="match status" value="2"/>
</dbReference>
<dbReference type="Proteomes" id="UP001072034">
    <property type="component" value="Unassembled WGS sequence"/>
</dbReference>
<dbReference type="InterPro" id="IPR018483">
    <property type="entry name" value="Carb_kinase_FGGY_CS"/>
</dbReference>
<dbReference type="InterPro" id="IPR043129">
    <property type="entry name" value="ATPase_NBD"/>
</dbReference>
<feature type="domain" description="Carbohydrate kinase FGGY N-terminal" evidence="8">
    <location>
        <begin position="5"/>
        <end position="248"/>
    </location>
</feature>